<evidence type="ECO:0000256" key="1">
    <source>
        <dbReference type="ARBA" id="ARBA00004167"/>
    </source>
</evidence>
<dbReference type="InterPro" id="IPR001611">
    <property type="entry name" value="Leu-rich_rpt"/>
</dbReference>
<keyword evidence="9" id="KW-1185">Reference proteome</keyword>
<evidence type="ECO:0000256" key="2">
    <source>
        <dbReference type="ARBA" id="ARBA00022614"/>
    </source>
</evidence>
<comment type="subcellular location">
    <subcellularLocation>
        <location evidence="1">Membrane</location>
        <topology evidence="1">Single-pass membrane protein</topology>
    </subcellularLocation>
</comment>
<dbReference type="PROSITE" id="PS51450">
    <property type="entry name" value="LRR"/>
    <property type="match status" value="1"/>
</dbReference>
<evidence type="ECO:0000256" key="3">
    <source>
        <dbReference type="ARBA" id="ARBA00022692"/>
    </source>
</evidence>
<dbReference type="Gramene" id="TuG1812G0100003863.01.T01">
    <property type="protein sequence ID" value="TuG1812G0100003863.01.T01"/>
    <property type="gene ID" value="TuG1812G0100003863.01"/>
</dbReference>
<keyword evidence="6" id="KW-1133">Transmembrane helix</keyword>
<dbReference type="GO" id="GO:0016020">
    <property type="term" value="C:membrane"/>
    <property type="evidence" value="ECO:0007669"/>
    <property type="project" value="UniProtKB-SubCell"/>
</dbReference>
<accession>A0A8R7K426</accession>
<dbReference type="FunFam" id="3.80.10.10:FF:000129">
    <property type="entry name" value="Leucine-rich repeat receptor-like kinase"/>
    <property type="match status" value="1"/>
</dbReference>
<dbReference type="Pfam" id="PF13855">
    <property type="entry name" value="LRR_8"/>
    <property type="match status" value="1"/>
</dbReference>
<evidence type="ECO:0000256" key="5">
    <source>
        <dbReference type="ARBA" id="ARBA00022737"/>
    </source>
</evidence>
<organism evidence="8 9">
    <name type="scientific">Triticum urartu</name>
    <name type="common">Red wild einkorn</name>
    <name type="synonym">Crithodium urartu</name>
    <dbReference type="NCBI Taxonomy" id="4572"/>
    <lineage>
        <taxon>Eukaryota</taxon>
        <taxon>Viridiplantae</taxon>
        <taxon>Streptophyta</taxon>
        <taxon>Embryophyta</taxon>
        <taxon>Tracheophyta</taxon>
        <taxon>Spermatophyta</taxon>
        <taxon>Magnoliopsida</taxon>
        <taxon>Liliopsida</taxon>
        <taxon>Poales</taxon>
        <taxon>Poaceae</taxon>
        <taxon>BOP clade</taxon>
        <taxon>Pooideae</taxon>
        <taxon>Triticodae</taxon>
        <taxon>Triticeae</taxon>
        <taxon>Triticinae</taxon>
        <taxon>Triticum</taxon>
    </lineage>
</organism>
<reference evidence="9" key="1">
    <citation type="journal article" date="2013" name="Nature">
        <title>Draft genome of the wheat A-genome progenitor Triticum urartu.</title>
        <authorList>
            <person name="Ling H.Q."/>
            <person name="Zhao S."/>
            <person name="Liu D."/>
            <person name="Wang J."/>
            <person name="Sun H."/>
            <person name="Zhang C."/>
            <person name="Fan H."/>
            <person name="Li D."/>
            <person name="Dong L."/>
            <person name="Tao Y."/>
            <person name="Gao C."/>
            <person name="Wu H."/>
            <person name="Li Y."/>
            <person name="Cui Y."/>
            <person name="Guo X."/>
            <person name="Zheng S."/>
            <person name="Wang B."/>
            <person name="Yu K."/>
            <person name="Liang Q."/>
            <person name="Yang W."/>
            <person name="Lou X."/>
            <person name="Chen J."/>
            <person name="Feng M."/>
            <person name="Jian J."/>
            <person name="Zhang X."/>
            <person name="Luo G."/>
            <person name="Jiang Y."/>
            <person name="Liu J."/>
            <person name="Wang Z."/>
            <person name="Sha Y."/>
            <person name="Zhang B."/>
            <person name="Wu H."/>
            <person name="Tang D."/>
            <person name="Shen Q."/>
            <person name="Xue P."/>
            <person name="Zou S."/>
            <person name="Wang X."/>
            <person name="Liu X."/>
            <person name="Wang F."/>
            <person name="Yang Y."/>
            <person name="An X."/>
            <person name="Dong Z."/>
            <person name="Zhang K."/>
            <person name="Zhang X."/>
            <person name="Luo M.C."/>
            <person name="Dvorak J."/>
            <person name="Tong Y."/>
            <person name="Wang J."/>
            <person name="Yang H."/>
            <person name="Li Z."/>
            <person name="Wang D."/>
            <person name="Zhang A."/>
            <person name="Wang J."/>
        </authorList>
    </citation>
    <scope>NUCLEOTIDE SEQUENCE</scope>
    <source>
        <strain evidence="9">cv. G1812</strain>
    </source>
</reference>
<dbReference type="PRINTS" id="PR00019">
    <property type="entry name" value="LEURICHRPT"/>
</dbReference>
<sequence>MIATANSTLPPIINAFEYFSVISTANVGTDSQDVSAINAIKAKYHVKKNWMGDPCAPKNFAWDGLTCSYAISGRPRITSINMSSGGLSGDISPYFADIKDLQYLDLSNNKLTGSIPNVLSRLPTLVVLDLTANQLSGSIPPGLLKRTQGGPLVIR</sequence>
<dbReference type="Gene3D" id="3.80.10.10">
    <property type="entry name" value="Ribonuclease Inhibitor"/>
    <property type="match status" value="1"/>
</dbReference>
<evidence type="ECO:0000313" key="9">
    <source>
        <dbReference type="Proteomes" id="UP000015106"/>
    </source>
</evidence>
<proteinExistence type="predicted"/>
<name>A0A8R7K426_TRIUA</name>
<reference evidence="8" key="3">
    <citation type="submission" date="2022-06" db="UniProtKB">
        <authorList>
            <consortium name="EnsemblPlants"/>
        </authorList>
    </citation>
    <scope>IDENTIFICATION</scope>
</reference>
<protein>
    <recommendedName>
        <fullName evidence="10">Leucine-rich repeat-containing N-terminal plant-type domain-containing protein</fullName>
    </recommendedName>
</protein>
<dbReference type="SUPFAM" id="SSF52058">
    <property type="entry name" value="L domain-like"/>
    <property type="match status" value="1"/>
</dbReference>
<dbReference type="Proteomes" id="UP000015106">
    <property type="component" value="Chromosome 1"/>
</dbReference>
<keyword evidence="2" id="KW-0433">Leucine-rich repeat</keyword>
<keyword evidence="4" id="KW-0732">Signal</keyword>
<keyword evidence="5" id="KW-0677">Repeat</keyword>
<evidence type="ECO:0000256" key="7">
    <source>
        <dbReference type="ARBA" id="ARBA00023136"/>
    </source>
</evidence>
<dbReference type="EnsemblPlants" id="TuG1812G0100003863.01.T01">
    <property type="protein sequence ID" value="TuG1812G0100003863.01.T01"/>
    <property type="gene ID" value="TuG1812G0100003863.01"/>
</dbReference>
<dbReference type="PANTHER" id="PTHR45631">
    <property type="entry name" value="OS07G0107800 PROTEIN-RELATED"/>
    <property type="match status" value="1"/>
</dbReference>
<dbReference type="PANTHER" id="PTHR45631:SF217">
    <property type="entry name" value="PROTEIN KINASE DOMAIN-CONTAINING PROTEIN"/>
    <property type="match status" value="1"/>
</dbReference>
<evidence type="ECO:0008006" key="10">
    <source>
        <dbReference type="Google" id="ProtNLM"/>
    </source>
</evidence>
<keyword evidence="3" id="KW-0812">Transmembrane</keyword>
<dbReference type="InterPro" id="IPR032675">
    <property type="entry name" value="LRR_dom_sf"/>
</dbReference>
<dbReference type="AlphaFoldDB" id="A0A8R7K426"/>
<evidence type="ECO:0000256" key="4">
    <source>
        <dbReference type="ARBA" id="ARBA00022729"/>
    </source>
</evidence>
<reference evidence="8" key="2">
    <citation type="submission" date="2018-03" db="EMBL/GenBank/DDBJ databases">
        <title>The Triticum urartu genome reveals the dynamic nature of wheat genome evolution.</title>
        <authorList>
            <person name="Ling H."/>
            <person name="Ma B."/>
            <person name="Shi X."/>
            <person name="Liu H."/>
            <person name="Dong L."/>
            <person name="Sun H."/>
            <person name="Cao Y."/>
            <person name="Gao Q."/>
            <person name="Zheng S."/>
            <person name="Li Y."/>
            <person name="Yu Y."/>
            <person name="Du H."/>
            <person name="Qi M."/>
            <person name="Li Y."/>
            <person name="Yu H."/>
            <person name="Cui Y."/>
            <person name="Wang N."/>
            <person name="Chen C."/>
            <person name="Wu H."/>
            <person name="Zhao Y."/>
            <person name="Zhang J."/>
            <person name="Li Y."/>
            <person name="Zhou W."/>
            <person name="Zhang B."/>
            <person name="Hu W."/>
            <person name="Eijk M."/>
            <person name="Tang J."/>
            <person name="Witsenboer H."/>
            <person name="Zhao S."/>
            <person name="Li Z."/>
            <person name="Zhang A."/>
            <person name="Wang D."/>
            <person name="Liang C."/>
        </authorList>
    </citation>
    <scope>NUCLEOTIDE SEQUENCE [LARGE SCALE GENOMIC DNA]</scope>
    <source>
        <strain evidence="8">cv. G1812</strain>
    </source>
</reference>
<evidence type="ECO:0000256" key="6">
    <source>
        <dbReference type="ARBA" id="ARBA00022989"/>
    </source>
</evidence>
<keyword evidence="7" id="KW-0472">Membrane</keyword>
<evidence type="ECO:0000313" key="8">
    <source>
        <dbReference type="EnsemblPlants" id="TuG1812G0100003863.01.T01"/>
    </source>
</evidence>